<evidence type="ECO:0000313" key="1">
    <source>
        <dbReference type="EMBL" id="GAI10915.1"/>
    </source>
</evidence>
<protein>
    <submittedName>
        <fullName evidence="1">Uncharacterized protein</fullName>
    </submittedName>
</protein>
<accession>X1M881</accession>
<reference evidence="1" key="1">
    <citation type="journal article" date="2014" name="Front. Microbiol.">
        <title>High frequency of phylogenetically diverse reductive dehalogenase-homologous genes in deep subseafloor sedimentary metagenomes.</title>
        <authorList>
            <person name="Kawai M."/>
            <person name="Futagami T."/>
            <person name="Toyoda A."/>
            <person name="Takaki Y."/>
            <person name="Nishi S."/>
            <person name="Hori S."/>
            <person name="Arai W."/>
            <person name="Tsubouchi T."/>
            <person name="Morono Y."/>
            <person name="Uchiyama I."/>
            <person name="Ito T."/>
            <person name="Fujiyama A."/>
            <person name="Inagaki F."/>
            <person name="Takami H."/>
        </authorList>
    </citation>
    <scope>NUCLEOTIDE SEQUENCE</scope>
    <source>
        <strain evidence="1">Expedition CK06-06</strain>
    </source>
</reference>
<name>X1M881_9ZZZZ</name>
<feature type="non-terminal residue" evidence="1">
    <location>
        <position position="121"/>
    </location>
</feature>
<organism evidence="1">
    <name type="scientific">marine sediment metagenome</name>
    <dbReference type="NCBI Taxonomy" id="412755"/>
    <lineage>
        <taxon>unclassified sequences</taxon>
        <taxon>metagenomes</taxon>
        <taxon>ecological metagenomes</taxon>
    </lineage>
</organism>
<dbReference type="AlphaFoldDB" id="X1M881"/>
<sequence length="121" mass="13708">MGAKIDVFPPIRELNESFPKVEFARHPTIEFTGDSPKFGLFILPQTVRVENDQTAIRTLRGSERIGFFEQAQKIIEILEPGLRGGRDHKMPDPFALSDSVALDSLNNRFHPVIPPRGRTIR</sequence>
<proteinExistence type="predicted"/>
<dbReference type="EMBL" id="BARV01003729">
    <property type="protein sequence ID" value="GAI10915.1"/>
    <property type="molecule type" value="Genomic_DNA"/>
</dbReference>
<gene>
    <name evidence="1" type="ORF">S06H3_08729</name>
</gene>
<comment type="caution">
    <text evidence="1">The sequence shown here is derived from an EMBL/GenBank/DDBJ whole genome shotgun (WGS) entry which is preliminary data.</text>
</comment>